<dbReference type="InterPro" id="IPR038718">
    <property type="entry name" value="SNF2-like_sf"/>
</dbReference>
<protein>
    <recommendedName>
        <fullName evidence="4">Helicase SNF2</fullName>
    </recommendedName>
</protein>
<dbReference type="CDD" id="cd18012">
    <property type="entry name" value="DEXQc_arch_SWI2_SNF2"/>
    <property type="match status" value="1"/>
</dbReference>
<comment type="caution">
    <text evidence="2">The sequence shown here is derived from an EMBL/GenBank/DDBJ whole genome shotgun (WGS) entry which is preliminary data.</text>
</comment>
<dbReference type="Pfam" id="PF00176">
    <property type="entry name" value="SNF2-rel_dom"/>
    <property type="match status" value="1"/>
</dbReference>
<accession>A0A2S6NDP0</accession>
<dbReference type="GO" id="GO:0005524">
    <property type="term" value="F:ATP binding"/>
    <property type="evidence" value="ECO:0007669"/>
    <property type="project" value="InterPro"/>
</dbReference>
<dbReference type="AlphaFoldDB" id="A0A2S6NDP0"/>
<evidence type="ECO:0000256" key="1">
    <source>
        <dbReference type="ARBA" id="ARBA00022801"/>
    </source>
</evidence>
<evidence type="ECO:0000313" key="3">
    <source>
        <dbReference type="Proteomes" id="UP000239089"/>
    </source>
</evidence>
<dbReference type="InterPro" id="IPR014001">
    <property type="entry name" value="Helicase_ATP-bd"/>
</dbReference>
<dbReference type="GO" id="GO:0016787">
    <property type="term" value="F:hydrolase activity"/>
    <property type="evidence" value="ECO:0007669"/>
    <property type="project" value="UniProtKB-KW"/>
</dbReference>
<name>A0A2S6NDP0_9HYPH</name>
<gene>
    <name evidence="2" type="ORF">CCR94_04680</name>
</gene>
<dbReference type="RefSeq" id="WP_104506716.1">
    <property type="nucleotide sequence ID" value="NZ_JACIGC010000021.1"/>
</dbReference>
<keyword evidence="1" id="KW-0378">Hydrolase</keyword>
<dbReference type="EMBL" id="NHSJ01000036">
    <property type="protein sequence ID" value="PPQ32711.1"/>
    <property type="molecule type" value="Genomic_DNA"/>
</dbReference>
<dbReference type="Pfam" id="PF00271">
    <property type="entry name" value="Helicase_C"/>
    <property type="match status" value="1"/>
</dbReference>
<evidence type="ECO:0000313" key="2">
    <source>
        <dbReference type="EMBL" id="PPQ32711.1"/>
    </source>
</evidence>
<dbReference type="InterPro" id="IPR000330">
    <property type="entry name" value="SNF2_N"/>
</dbReference>
<dbReference type="PROSITE" id="PS51194">
    <property type="entry name" value="HELICASE_CTER"/>
    <property type="match status" value="1"/>
</dbReference>
<organism evidence="2 3">
    <name type="scientific">Rhodoblastus sphagnicola</name>
    <dbReference type="NCBI Taxonomy" id="333368"/>
    <lineage>
        <taxon>Bacteria</taxon>
        <taxon>Pseudomonadati</taxon>
        <taxon>Pseudomonadota</taxon>
        <taxon>Alphaproteobacteria</taxon>
        <taxon>Hyphomicrobiales</taxon>
        <taxon>Rhodoblastaceae</taxon>
        <taxon>Rhodoblastus</taxon>
    </lineage>
</organism>
<evidence type="ECO:0008006" key="4">
    <source>
        <dbReference type="Google" id="ProtNLM"/>
    </source>
</evidence>
<dbReference type="PANTHER" id="PTHR10799">
    <property type="entry name" value="SNF2/RAD54 HELICASE FAMILY"/>
    <property type="match status" value="1"/>
</dbReference>
<dbReference type="Proteomes" id="UP000239089">
    <property type="component" value="Unassembled WGS sequence"/>
</dbReference>
<dbReference type="InterPro" id="IPR007527">
    <property type="entry name" value="Znf_SWIM"/>
</dbReference>
<dbReference type="SMART" id="SM00487">
    <property type="entry name" value="DEXDc"/>
    <property type="match status" value="1"/>
</dbReference>
<dbReference type="SUPFAM" id="SSF52540">
    <property type="entry name" value="P-loop containing nucleoside triphosphate hydrolases"/>
    <property type="match status" value="2"/>
</dbReference>
<dbReference type="GO" id="GO:0008270">
    <property type="term" value="F:zinc ion binding"/>
    <property type="evidence" value="ECO:0007669"/>
    <property type="project" value="InterPro"/>
</dbReference>
<dbReference type="Pfam" id="PF04434">
    <property type="entry name" value="SWIM"/>
    <property type="match status" value="1"/>
</dbReference>
<dbReference type="PROSITE" id="PS51192">
    <property type="entry name" value="HELICASE_ATP_BIND_1"/>
    <property type="match status" value="1"/>
</dbReference>
<dbReference type="InterPro" id="IPR049730">
    <property type="entry name" value="SNF2/RAD54-like_C"/>
</dbReference>
<dbReference type="CDD" id="cd18793">
    <property type="entry name" value="SF2_C_SNF"/>
    <property type="match status" value="1"/>
</dbReference>
<dbReference type="InterPro" id="IPR001650">
    <property type="entry name" value="Helicase_C-like"/>
</dbReference>
<dbReference type="InterPro" id="IPR027417">
    <property type="entry name" value="P-loop_NTPase"/>
</dbReference>
<dbReference type="SMART" id="SM00490">
    <property type="entry name" value="HELICc"/>
    <property type="match status" value="1"/>
</dbReference>
<proteinExistence type="predicted"/>
<reference evidence="2 3" key="1">
    <citation type="journal article" date="2018" name="Arch. Microbiol.">
        <title>New insights into the metabolic potential of the phototrophic purple bacterium Rhodopila globiformis DSM 161(T) from its draft genome sequence and evidence for a vanadium-dependent nitrogenase.</title>
        <authorList>
            <person name="Imhoff J.F."/>
            <person name="Rahn T."/>
            <person name="Kunzel S."/>
            <person name="Neulinger S.C."/>
        </authorList>
    </citation>
    <scope>NUCLEOTIDE SEQUENCE [LARGE SCALE GENOMIC DNA]</scope>
    <source>
        <strain evidence="2 3">DSM 16996</strain>
    </source>
</reference>
<dbReference type="Gene3D" id="3.40.50.300">
    <property type="entry name" value="P-loop containing nucleotide triphosphate hydrolases"/>
    <property type="match status" value="1"/>
</dbReference>
<dbReference type="OrthoDB" id="9814088at2"/>
<dbReference type="GO" id="GO:0004386">
    <property type="term" value="F:helicase activity"/>
    <property type="evidence" value="ECO:0007669"/>
    <property type="project" value="UniProtKB-KW"/>
</dbReference>
<dbReference type="PROSITE" id="PS50966">
    <property type="entry name" value="ZF_SWIM"/>
    <property type="match status" value="1"/>
</dbReference>
<dbReference type="Gene3D" id="3.40.50.10810">
    <property type="entry name" value="Tandem AAA-ATPase domain"/>
    <property type="match status" value="1"/>
</dbReference>
<sequence length="1125" mass="123921">MRFSDSDILRHVGARAMEAGRVYRRQGRIVSFEESPPEILALVRGSSRVPYRVSVTVASAEDDSVRIKGRCSCPVGAYCKHIAAVLIESRARDDDIAPTRQSELFAAKPETPASAGETLPPHISHWIEALQRAQASDSEDYPPDSQSRLLYVFSLPEYRHAVCELQVEAVSARLLKSGGVSSSISRPELSSILSDTPAKYIRPSDVRIARLLTMARGVSYGGSIRLKDEAAWEIIDAALATGRARLDKANGPLLASGPVQAGKIVWKLGDDANLRPAIETEPGLTPFAASPPGYLDRESGVIGRLDISMEPKLAAAVLAAPALPVRFAAEVAGLIEQRAPAAAAARPTSSEPPLRIAQSPTPVLRLVKAELPIATPEIEFRRQHWYRAPPPEMETVGLARLSFRYASAYVPHGETKPMVTTVSQGRVLEIVRMPAEESAAVMRLTAQGLTEAGDFLLGMPARHKHDFLPEDHEFGWFDFLYHGLPALRDAGFAVEVDDAFPHKLLHGDGAFEIGLRDSSGFDWFELDLGVMIDGVRVDLIGPICQLIASPFFDAAGYEPIEGDDDPVYLPLPDGRRLAMPGARLMPIIRAIHDLSCAQALFDPGGKLRLSMGDAAALAAFEDATLDAGVIFRGGEVLREMGRRLKEVGGLPRRAPPKDFAADLRPYQADGLSWLSFLREVGLGGILADDMGLGKTVQALALIAAEKSDGRLDKPALVIAPTSLMANWRLEAEKFAPTLKVLTLHGLDRKQRFAAIADSDLVLTTYPLIGRDKDALKGEIWSLLFLDEAQTIKNPDATTTRLIRELNARQRFALTGTPLENHLGELWSLFNVVSPGFLGDRAWFSHAFRTPIEKKGDTERARALARRVKPFLLRRTKNQVASELPPKTEIAERIEMEREQRDIYESIRLAMHAKVRAAIAAKGLNRSRIIVLDALLKMRQACCDPRLLKLPAKHIAKAKSAKLERLDELLGELMEDDRRILIFSQFTSMLDLIRPRLDAKKLRFSLLTGDTRDRPKEIQAFQNGETKIFLISLKAGGVGLNLTAADTVILYDPWWNPAVEEQAIDRAHRIGQDKPVFVHKLVMAETIEEKMEEMKARKRQLAENLFDADGAPTLAMTEADIDMLFS</sequence>
<keyword evidence="3" id="KW-1185">Reference proteome</keyword>